<feature type="region of interest" description="Disordered" evidence="1">
    <location>
        <begin position="80"/>
        <end position="110"/>
    </location>
</feature>
<organism evidence="2 3">
    <name type="scientific">Portunus trituberculatus</name>
    <name type="common">Swimming crab</name>
    <name type="synonym">Neptunus trituberculatus</name>
    <dbReference type="NCBI Taxonomy" id="210409"/>
    <lineage>
        <taxon>Eukaryota</taxon>
        <taxon>Metazoa</taxon>
        <taxon>Ecdysozoa</taxon>
        <taxon>Arthropoda</taxon>
        <taxon>Crustacea</taxon>
        <taxon>Multicrustacea</taxon>
        <taxon>Malacostraca</taxon>
        <taxon>Eumalacostraca</taxon>
        <taxon>Eucarida</taxon>
        <taxon>Decapoda</taxon>
        <taxon>Pleocyemata</taxon>
        <taxon>Brachyura</taxon>
        <taxon>Eubrachyura</taxon>
        <taxon>Portunoidea</taxon>
        <taxon>Portunidae</taxon>
        <taxon>Portuninae</taxon>
        <taxon>Portunus</taxon>
    </lineage>
</organism>
<feature type="compositionally biased region" description="Basic residues" evidence="1">
    <location>
        <begin position="84"/>
        <end position="94"/>
    </location>
</feature>
<feature type="region of interest" description="Disordered" evidence="1">
    <location>
        <begin position="1"/>
        <end position="21"/>
    </location>
</feature>
<dbReference type="AlphaFoldDB" id="A0A5B7GDQ3"/>
<gene>
    <name evidence="2" type="ORF">E2C01_052445</name>
</gene>
<comment type="caution">
    <text evidence="2">The sequence shown here is derived from an EMBL/GenBank/DDBJ whole genome shotgun (WGS) entry which is preliminary data.</text>
</comment>
<dbReference type="EMBL" id="VSRR010015691">
    <property type="protein sequence ID" value="MPC58440.1"/>
    <property type="molecule type" value="Genomic_DNA"/>
</dbReference>
<dbReference type="Proteomes" id="UP000324222">
    <property type="component" value="Unassembled WGS sequence"/>
</dbReference>
<evidence type="ECO:0000313" key="2">
    <source>
        <dbReference type="EMBL" id="MPC58440.1"/>
    </source>
</evidence>
<proteinExistence type="predicted"/>
<name>A0A5B7GDQ3_PORTR</name>
<reference evidence="2 3" key="1">
    <citation type="submission" date="2019-05" db="EMBL/GenBank/DDBJ databases">
        <title>Another draft genome of Portunus trituberculatus and its Hox gene families provides insights of decapod evolution.</title>
        <authorList>
            <person name="Jeong J.-H."/>
            <person name="Song I."/>
            <person name="Kim S."/>
            <person name="Choi T."/>
            <person name="Kim D."/>
            <person name="Ryu S."/>
            <person name="Kim W."/>
        </authorList>
    </citation>
    <scope>NUCLEOTIDE SEQUENCE [LARGE SCALE GENOMIC DNA]</scope>
    <source>
        <tissue evidence="2">Muscle</tissue>
    </source>
</reference>
<evidence type="ECO:0000256" key="1">
    <source>
        <dbReference type="SAM" id="MobiDB-lite"/>
    </source>
</evidence>
<sequence>MSDRYKSRSSTVVTHRRGARETNLSSRRVRVSWKCLRIQALEYPAPQSPRRLFLTELRPVTRSAGGQGRGTVVFEMESVNRNSHQSRHHHHRRHNSEFGSHFSLVESKEI</sequence>
<keyword evidence="3" id="KW-1185">Reference proteome</keyword>
<protein>
    <submittedName>
        <fullName evidence="2">Uncharacterized protein</fullName>
    </submittedName>
</protein>
<evidence type="ECO:0000313" key="3">
    <source>
        <dbReference type="Proteomes" id="UP000324222"/>
    </source>
</evidence>
<accession>A0A5B7GDQ3</accession>